<feature type="region of interest" description="Disordered" evidence="1">
    <location>
        <begin position="148"/>
        <end position="235"/>
    </location>
</feature>
<evidence type="ECO:0000313" key="3">
    <source>
        <dbReference type="EMBL" id="EDW34444.1"/>
    </source>
</evidence>
<feature type="transmembrane region" description="Helical" evidence="2">
    <location>
        <begin position="37"/>
        <end position="56"/>
    </location>
</feature>
<sequence length="266" mass="29086">MSDLNKIFVGWATEQSPVASDVDLEALKSEEFEVSPMVLGLMLSFLLFVIAFWIWLISRSCLLAEPVQNTKGRRARQEGGQSTAARKSAGRVLNKKKKSRTSLSSKPKWSSFLSLPQLRSPRLSRSYYMGLDRMAPFHLRFESERITSDSKTITQSTRNARTGPGSGPGAGTGSSLTETSIRVSKESSRANTTSTIGTGTGSSSLSESSSRVSKESSRGAYDNTTGMSTSPHGCLVSNRSRTAGLPLKKYKIRWANLANQKVRFMI</sequence>
<dbReference type="AlphaFoldDB" id="B4GFQ9"/>
<keyword evidence="2" id="KW-0472">Membrane</keyword>
<keyword evidence="2" id="KW-0812">Transmembrane</keyword>
<keyword evidence="2" id="KW-1133">Transmembrane helix</keyword>
<dbReference type="EMBL" id="CH479182">
    <property type="protein sequence ID" value="EDW34444.1"/>
    <property type="molecule type" value="Genomic_DNA"/>
</dbReference>
<keyword evidence="4" id="KW-1185">Reference proteome</keyword>
<feature type="region of interest" description="Disordered" evidence="1">
    <location>
        <begin position="70"/>
        <end position="107"/>
    </location>
</feature>
<evidence type="ECO:0000256" key="1">
    <source>
        <dbReference type="SAM" id="MobiDB-lite"/>
    </source>
</evidence>
<organism evidence="4">
    <name type="scientific">Drosophila persimilis</name>
    <name type="common">Fruit fly</name>
    <dbReference type="NCBI Taxonomy" id="7234"/>
    <lineage>
        <taxon>Eukaryota</taxon>
        <taxon>Metazoa</taxon>
        <taxon>Ecdysozoa</taxon>
        <taxon>Arthropoda</taxon>
        <taxon>Hexapoda</taxon>
        <taxon>Insecta</taxon>
        <taxon>Pterygota</taxon>
        <taxon>Neoptera</taxon>
        <taxon>Endopterygota</taxon>
        <taxon>Diptera</taxon>
        <taxon>Brachycera</taxon>
        <taxon>Muscomorpha</taxon>
        <taxon>Ephydroidea</taxon>
        <taxon>Drosophilidae</taxon>
        <taxon>Drosophila</taxon>
        <taxon>Sophophora</taxon>
    </lineage>
</organism>
<dbReference type="OMA" id="FEVSPMV"/>
<dbReference type="STRING" id="7234.B4GFQ9"/>
<feature type="compositionally biased region" description="Low complexity" evidence="1">
    <location>
        <begin position="192"/>
        <end position="211"/>
    </location>
</feature>
<reference evidence="3 4" key="1">
    <citation type="journal article" date="2007" name="Nature">
        <title>Evolution of genes and genomes on the Drosophila phylogeny.</title>
        <authorList>
            <consortium name="Drosophila 12 Genomes Consortium"/>
            <person name="Clark A.G."/>
            <person name="Eisen M.B."/>
            <person name="Smith D.R."/>
            <person name="Bergman C.M."/>
            <person name="Oliver B."/>
            <person name="Markow T.A."/>
            <person name="Kaufman T.C."/>
            <person name="Kellis M."/>
            <person name="Gelbart W."/>
            <person name="Iyer V.N."/>
            <person name="Pollard D.A."/>
            <person name="Sackton T.B."/>
            <person name="Larracuente A.M."/>
            <person name="Singh N.D."/>
            <person name="Abad J.P."/>
            <person name="Abt D.N."/>
            <person name="Adryan B."/>
            <person name="Aguade M."/>
            <person name="Akashi H."/>
            <person name="Anderson W.W."/>
            <person name="Aquadro C.F."/>
            <person name="Ardell D.H."/>
            <person name="Arguello R."/>
            <person name="Artieri C.G."/>
            <person name="Barbash D.A."/>
            <person name="Barker D."/>
            <person name="Barsanti P."/>
            <person name="Batterham P."/>
            <person name="Batzoglou S."/>
            <person name="Begun D."/>
            <person name="Bhutkar A."/>
            <person name="Blanco E."/>
            <person name="Bosak S.A."/>
            <person name="Bradley R.K."/>
            <person name="Brand A.D."/>
            <person name="Brent M.R."/>
            <person name="Brooks A.N."/>
            <person name="Brown R.H."/>
            <person name="Butlin R.K."/>
            <person name="Caggese C."/>
            <person name="Calvi B.R."/>
            <person name="Bernardo de Carvalho A."/>
            <person name="Caspi A."/>
            <person name="Castrezana S."/>
            <person name="Celniker S.E."/>
            <person name="Chang J.L."/>
            <person name="Chapple C."/>
            <person name="Chatterji S."/>
            <person name="Chinwalla A."/>
            <person name="Civetta A."/>
            <person name="Clifton S.W."/>
            <person name="Comeron J.M."/>
            <person name="Costello J.C."/>
            <person name="Coyne J.A."/>
            <person name="Daub J."/>
            <person name="David R.G."/>
            <person name="Delcher A.L."/>
            <person name="Delehaunty K."/>
            <person name="Do C.B."/>
            <person name="Ebling H."/>
            <person name="Edwards K."/>
            <person name="Eickbush T."/>
            <person name="Evans J.D."/>
            <person name="Filipski A."/>
            <person name="Findeiss S."/>
            <person name="Freyhult E."/>
            <person name="Fulton L."/>
            <person name="Fulton R."/>
            <person name="Garcia A.C."/>
            <person name="Gardiner A."/>
            <person name="Garfield D.A."/>
            <person name="Garvin B.E."/>
            <person name="Gibson G."/>
            <person name="Gilbert D."/>
            <person name="Gnerre S."/>
            <person name="Godfrey J."/>
            <person name="Good R."/>
            <person name="Gotea V."/>
            <person name="Gravely B."/>
            <person name="Greenberg A.J."/>
            <person name="Griffiths-Jones S."/>
            <person name="Gross S."/>
            <person name="Guigo R."/>
            <person name="Gustafson E.A."/>
            <person name="Haerty W."/>
            <person name="Hahn M.W."/>
            <person name="Halligan D.L."/>
            <person name="Halpern A.L."/>
            <person name="Halter G.M."/>
            <person name="Han M.V."/>
            <person name="Heger A."/>
            <person name="Hillier L."/>
            <person name="Hinrichs A.S."/>
            <person name="Holmes I."/>
            <person name="Hoskins R.A."/>
            <person name="Hubisz M.J."/>
            <person name="Hultmark D."/>
            <person name="Huntley M.A."/>
            <person name="Jaffe D.B."/>
            <person name="Jagadeeshan S."/>
            <person name="Jeck W.R."/>
            <person name="Johnson J."/>
            <person name="Jones C.D."/>
            <person name="Jordan W.C."/>
            <person name="Karpen G.H."/>
            <person name="Kataoka E."/>
            <person name="Keightley P.D."/>
            <person name="Kheradpour P."/>
            <person name="Kirkness E.F."/>
            <person name="Koerich L.B."/>
            <person name="Kristiansen K."/>
            <person name="Kudrna D."/>
            <person name="Kulathinal R.J."/>
            <person name="Kumar S."/>
            <person name="Kwok R."/>
            <person name="Lander E."/>
            <person name="Langley C.H."/>
            <person name="Lapoint R."/>
            <person name="Lazzaro B.P."/>
            <person name="Lee S.J."/>
            <person name="Levesque L."/>
            <person name="Li R."/>
            <person name="Lin C.F."/>
            <person name="Lin M.F."/>
            <person name="Lindblad-Toh K."/>
            <person name="Llopart A."/>
            <person name="Long M."/>
            <person name="Low L."/>
            <person name="Lozovsky E."/>
            <person name="Lu J."/>
            <person name="Luo M."/>
            <person name="Machado C.A."/>
            <person name="Makalowski W."/>
            <person name="Marzo M."/>
            <person name="Matsuda M."/>
            <person name="Matzkin L."/>
            <person name="McAllister B."/>
            <person name="McBride C.S."/>
            <person name="McKernan B."/>
            <person name="McKernan K."/>
            <person name="Mendez-Lago M."/>
            <person name="Minx P."/>
            <person name="Mollenhauer M.U."/>
            <person name="Montooth K."/>
            <person name="Mount S.M."/>
            <person name="Mu X."/>
            <person name="Myers E."/>
            <person name="Negre B."/>
            <person name="Newfeld S."/>
            <person name="Nielsen R."/>
            <person name="Noor M.A."/>
            <person name="O'Grady P."/>
            <person name="Pachter L."/>
            <person name="Papaceit M."/>
            <person name="Parisi M.J."/>
            <person name="Parisi M."/>
            <person name="Parts L."/>
            <person name="Pedersen J.S."/>
            <person name="Pesole G."/>
            <person name="Phillippy A.M."/>
            <person name="Ponting C.P."/>
            <person name="Pop M."/>
            <person name="Porcelli D."/>
            <person name="Powell J.R."/>
            <person name="Prohaska S."/>
            <person name="Pruitt K."/>
            <person name="Puig M."/>
            <person name="Quesneville H."/>
            <person name="Ram K.R."/>
            <person name="Rand D."/>
            <person name="Rasmussen M.D."/>
            <person name="Reed L.K."/>
            <person name="Reenan R."/>
            <person name="Reily A."/>
            <person name="Remington K.A."/>
            <person name="Rieger T.T."/>
            <person name="Ritchie M.G."/>
            <person name="Robin C."/>
            <person name="Rogers Y.H."/>
            <person name="Rohde C."/>
            <person name="Rozas J."/>
            <person name="Rubenfield M.J."/>
            <person name="Ruiz A."/>
            <person name="Russo S."/>
            <person name="Salzberg S.L."/>
            <person name="Sanchez-Gracia A."/>
            <person name="Saranga D.J."/>
            <person name="Sato H."/>
            <person name="Schaeffer S.W."/>
            <person name="Schatz M.C."/>
            <person name="Schlenke T."/>
            <person name="Schwartz R."/>
            <person name="Segarra C."/>
            <person name="Singh R.S."/>
            <person name="Sirot L."/>
            <person name="Sirota M."/>
            <person name="Sisneros N.B."/>
            <person name="Smith C.D."/>
            <person name="Smith T.F."/>
            <person name="Spieth J."/>
            <person name="Stage D.E."/>
            <person name="Stark A."/>
            <person name="Stephan W."/>
            <person name="Strausberg R.L."/>
            <person name="Strempel S."/>
            <person name="Sturgill D."/>
            <person name="Sutton G."/>
            <person name="Sutton G.G."/>
            <person name="Tao W."/>
            <person name="Teichmann S."/>
            <person name="Tobari Y.N."/>
            <person name="Tomimura Y."/>
            <person name="Tsolas J.M."/>
            <person name="Valente V.L."/>
            <person name="Venter E."/>
            <person name="Venter J.C."/>
            <person name="Vicario S."/>
            <person name="Vieira F.G."/>
            <person name="Vilella A.J."/>
            <person name="Villasante A."/>
            <person name="Walenz B."/>
            <person name="Wang J."/>
            <person name="Wasserman M."/>
            <person name="Watts T."/>
            <person name="Wilson D."/>
            <person name="Wilson R.K."/>
            <person name="Wing R.A."/>
            <person name="Wolfner M.F."/>
            <person name="Wong A."/>
            <person name="Wong G.K."/>
            <person name="Wu C.I."/>
            <person name="Wu G."/>
            <person name="Yamamoto D."/>
            <person name="Yang H.P."/>
            <person name="Yang S.P."/>
            <person name="Yorke J.A."/>
            <person name="Yoshida K."/>
            <person name="Zdobnov E."/>
            <person name="Zhang P."/>
            <person name="Zhang Y."/>
            <person name="Zimin A.V."/>
            <person name="Baldwin J."/>
            <person name="Abdouelleil A."/>
            <person name="Abdulkadir J."/>
            <person name="Abebe A."/>
            <person name="Abera B."/>
            <person name="Abreu J."/>
            <person name="Acer S.C."/>
            <person name="Aftuck L."/>
            <person name="Alexander A."/>
            <person name="An P."/>
            <person name="Anderson E."/>
            <person name="Anderson S."/>
            <person name="Arachi H."/>
            <person name="Azer M."/>
            <person name="Bachantsang P."/>
            <person name="Barry A."/>
            <person name="Bayul T."/>
            <person name="Berlin A."/>
            <person name="Bessette D."/>
            <person name="Bloom T."/>
            <person name="Blye J."/>
            <person name="Boguslavskiy L."/>
            <person name="Bonnet C."/>
            <person name="Boukhgalter B."/>
            <person name="Bourzgui I."/>
            <person name="Brown A."/>
            <person name="Cahill P."/>
            <person name="Channer S."/>
            <person name="Cheshatsang Y."/>
            <person name="Chuda L."/>
            <person name="Citroen M."/>
            <person name="Collymore A."/>
            <person name="Cooke P."/>
            <person name="Costello M."/>
            <person name="D'Aco K."/>
            <person name="Daza R."/>
            <person name="De Haan G."/>
            <person name="DeGray S."/>
            <person name="DeMaso C."/>
            <person name="Dhargay N."/>
            <person name="Dooley K."/>
            <person name="Dooley E."/>
            <person name="Doricent M."/>
            <person name="Dorje P."/>
            <person name="Dorjee K."/>
            <person name="Dupes A."/>
            <person name="Elong R."/>
            <person name="Falk J."/>
            <person name="Farina A."/>
            <person name="Faro S."/>
            <person name="Ferguson D."/>
            <person name="Fisher S."/>
            <person name="Foley C.D."/>
            <person name="Franke A."/>
            <person name="Friedrich D."/>
            <person name="Gadbois L."/>
            <person name="Gearin G."/>
            <person name="Gearin C.R."/>
            <person name="Giannoukos G."/>
            <person name="Goode T."/>
            <person name="Graham J."/>
            <person name="Grandbois E."/>
            <person name="Grewal S."/>
            <person name="Gyaltsen K."/>
            <person name="Hafez N."/>
            <person name="Hagos B."/>
            <person name="Hall J."/>
            <person name="Henson C."/>
            <person name="Hollinger A."/>
            <person name="Honan T."/>
            <person name="Huard M.D."/>
            <person name="Hughes L."/>
            <person name="Hurhula B."/>
            <person name="Husby M.E."/>
            <person name="Kamat A."/>
            <person name="Kanga B."/>
            <person name="Kashin S."/>
            <person name="Khazanovich D."/>
            <person name="Kisner P."/>
            <person name="Lance K."/>
            <person name="Lara M."/>
            <person name="Lee W."/>
            <person name="Lennon N."/>
            <person name="Letendre F."/>
            <person name="LeVine R."/>
            <person name="Lipovsky A."/>
            <person name="Liu X."/>
            <person name="Liu J."/>
            <person name="Liu S."/>
            <person name="Lokyitsang T."/>
            <person name="Lokyitsang Y."/>
            <person name="Lubonja R."/>
            <person name="Lui A."/>
            <person name="MacDonald P."/>
            <person name="Magnisalis V."/>
            <person name="Maru K."/>
            <person name="Matthews C."/>
            <person name="McCusker W."/>
            <person name="McDonough S."/>
            <person name="Mehta T."/>
            <person name="Meldrim J."/>
            <person name="Meneus L."/>
            <person name="Mihai O."/>
            <person name="Mihalev A."/>
            <person name="Mihova T."/>
            <person name="Mittelman R."/>
            <person name="Mlenga V."/>
            <person name="Montmayeur A."/>
            <person name="Mulrain L."/>
            <person name="Navidi A."/>
            <person name="Naylor J."/>
            <person name="Negash T."/>
            <person name="Nguyen T."/>
            <person name="Nguyen N."/>
            <person name="Nicol R."/>
            <person name="Norbu C."/>
            <person name="Norbu N."/>
            <person name="Novod N."/>
            <person name="O'Neill B."/>
            <person name="Osman S."/>
            <person name="Markiewicz E."/>
            <person name="Oyono O.L."/>
            <person name="Patti C."/>
            <person name="Phunkhang P."/>
            <person name="Pierre F."/>
            <person name="Priest M."/>
            <person name="Raghuraman S."/>
            <person name="Rege F."/>
            <person name="Reyes R."/>
            <person name="Rise C."/>
            <person name="Rogov P."/>
            <person name="Ross K."/>
            <person name="Ryan E."/>
            <person name="Settipalli S."/>
            <person name="Shea T."/>
            <person name="Sherpa N."/>
            <person name="Shi L."/>
            <person name="Shih D."/>
            <person name="Sparrow T."/>
            <person name="Spaulding J."/>
            <person name="Stalker J."/>
            <person name="Stange-Thomann N."/>
            <person name="Stavropoulos S."/>
            <person name="Stone C."/>
            <person name="Strader C."/>
            <person name="Tesfaye S."/>
            <person name="Thomson T."/>
            <person name="Thoulutsang Y."/>
            <person name="Thoulutsang D."/>
            <person name="Topham K."/>
            <person name="Topping I."/>
            <person name="Tsamla T."/>
            <person name="Vassiliev H."/>
            <person name="Vo A."/>
            <person name="Wangchuk T."/>
            <person name="Wangdi T."/>
            <person name="Weiand M."/>
            <person name="Wilkinson J."/>
            <person name="Wilson A."/>
            <person name="Yadav S."/>
            <person name="Young G."/>
            <person name="Yu Q."/>
            <person name="Zembek L."/>
            <person name="Zhong D."/>
            <person name="Zimmer A."/>
            <person name="Zwirko Z."/>
            <person name="Jaffe D.B."/>
            <person name="Alvarez P."/>
            <person name="Brockman W."/>
            <person name="Butler J."/>
            <person name="Chin C."/>
            <person name="Gnerre S."/>
            <person name="Grabherr M."/>
            <person name="Kleber M."/>
            <person name="Mauceli E."/>
            <person name="MacCallum I."/>
        </authorList>
    </citation>
    <scope>NUCLEOTIDE SEQUENCE [LARGE SCALE GENOMIC DNA]</scope>
    <source>
        <strain evidence="4">MSH-3 / Tucson 14011-0111.49</strain>
    </source>
</reference>
<name>B4GFQ9_DROPE</name>
<dbReference type="HOGENOM" id="CLU_1046848_0_0_1"/>
<protein>
    <submittedName>
        <fullName evidence="3">GL21581</fullName>
    </submittedName>
</protein>
<evidence type="ECO:0000313" key="4">
    <source>
        <dbReference type="Proteomes" id="UP000008744"/>
    </source>
</evidence>
<dbReference type="Proteomes" id="UP000008744">
    <property type="component" value="Unassembled WGS sequence"/>
</dbReference>
<proteinExistence type="predicted"/>
<accession>B4GFQ9</accession>
<evidence type="ECO:0000256" key="2">
    <source>
        <dbReference type="SAM" id="Phobius"/>
    </source>
</evidence>
<feature type="compositionally biased region" description="Polar residues" evidence="1">
    <location>
        <begin position="222"/>
        <end position="235"/>
    </location>
</feature>
<gene>
    <name evidence="3" type="primary">Dper\GL21581</name>
    <name evidence="3" type="ORF">Dper_GL21581</name>
</gene>
<feature type="compositionally biased region" description="Polar residues" evidence="1">
    <location>
        <begin position="149"/>
        <end position="160"/>
    </location>
</feature>